<dbReference type="RefSeq" id="WP_109350027.1">
    <property type="nucleotide sequence ID" value="NZ_BJUE01000019.1"/>
</dbReference>
<dbReference type="GO" id="GO:0005509">
    <property type="term" value="F:calcium ion binding"/>
    <property type="evidence" value="ECO:0007669"/>
    <property type="project" value="UniProtKB-UniRule"/>
</dbReference>
<evidence type="ECO:0000313" key="17">
    <source>
        <dbReference type="EMBL" id="STX09966.1"/>
    </source>
</evidence>
<dbReference type="Pfam" id="PF08769">
    <property type="entry name" value="Spo0A_C"/>
    <property type="match status" value="1"/>
</dbReference>
<keyword evidence="13 14" id="KW-0479">Metal-binding</keyword>
<dbReference type="GO" id="GO:0000160">
    <property type="term" value="P:phosphorelay signal transduction system"/>
    <property type="evidence" value="ECO:0007669"/>
    <property type="project" value="UniProtKB-UniRule"/>
</dbReference>
<dbReference type="Proteomes" id="UP000294641">
    <property type="component" value="Unassembled WGS sequence"/>
</dbReference>
<keyword evidence="10 13" id="KW-0010">Activator</keyword>
<keyword evidence="8 13" id="KW-0805">Transcription regulation</keyword>
<dbReference type="Pfam" id="PF00072">
    <property type="entry name" value="Response_reg"/>
    <property type="match status" value="1"/>
</dbReference>
<dbReference type="PROSITE" id="PS50110">
    <property type="entry name" value="RESPONSE_REGULATORY"/>
    <property type="match status" value="1"/>
</dbReference>
<evidence type="ECO:0000256" key="10">
    <source>
        <dbReference type="ARBA" id="ARBA00023159"/>
    </source>
</evidence>
<feature type="modified residue" description="4-aspartylphosphate" evidence="15">
    <location>
        <position position="56"/>
    </location>
</feature>
<comment type="cofactor">
    <cofactor evidence="13 14">
        <name>Ca(2+)</name>
        <dbReference type="ChEBI" id="CHEBI:29108"/>
    </cofactor>
    <text evidence="13 14">Binds 1 Ca(2+) ion per subunit.</text>
</comment>
<evidence type="ECO:0000313" key="20">
    <source>
        <dbReference type="Proteomes" id="UP000294641"/>
    </source>
</evidence>
<dbReference type="GO" id="GO:0005737">
    <property type="term" value="C:cytoplasm"/>
    <property type="evidence" value="ECO:0007669"/>
    <property type="project" value="UniProtKB-SubCell"/>
</dbReference>
<dbReference type="InterPro" id="IPR014879">
    <property type="entry name" value="Spo0A_C"/>
</dbReference>
<keyword evidence="6 13" id="KW-0749">Sporulation</keyword>
<evidence type="ECO:0000256" key="4">
    <source>
        <dbReference type="ARBA" id="ARBA00022553"/>
    </source>
</evidence>
<dbReference type="InterPro" id="IPR016032">
    <property type="entry name" value="Sig_transdc_resp-reg_C-effctor"/>
</dbReference>
<accession>A0A8B4QB75</accession>
<keyword evidence="3 13" id="KW-0678">Repressor</keyword>
<feature type="binding site" evidence="14">
    <location>
        <position position="56"/>
    </location>
    <ligand>
        <name>Ca(2+)</name>
        <dbReference type="ChEBI" id="CHEBI:29108"/>
    </ligand>
</feature>
<dbReference type="AlphaFoldDB" id="A0A8B4QB75"/>
<feature type="binding site" evidence="14">
    <location>
        <position position="10"/>
    </location>
    <ligand>
        <name>Ca(2+)</name>
        <dbReference type="ChEBI" id="CHEBI:29108"/>
    </ligand>
</feature>
<dbReference type="NCBIfam" id="TIGR02875">
    <property type="entry name" value="spore_0_A"/>
    <property type="match status" value="1"/>
</dbReference>
<evidence type="ECO:0000313" key="18">
    <source>
        <dbReference type="EMBL" id="TDR36632.1"/>
    </source>
</evidence>
<dbReference type="InterPro" id="IPR011006">
    <property type="entry name" value="CheY-like_superfamily"/>
</dbReference>
<dbReference type="InterPro" id="IPR036388">
    <property type="entry name" value="WH-like_DNA-bd_sf"/>
</dbReference>
<keyword evidence="20" id="KW-1185">Reference proteome</keyword>
<dbReference type="InterPro" id="IPR001789">
    <property type="entry name" value="Sig_transdc_resp-reg_receiver"/>
</dbReference>
<keyword evidence="5 13" id="KW-0106">Calcium</keyword>
<evidence type="ECO:0000256" key="13">
    <source>
        <dbReference type="PIRNR" id="PIRNR002937"/>
    </source>
</evidence>
<keyword evidence="7 13" id="KW-0902">Two-component regulatory system</keyword>
<evidence type="ECO:0000313" key="19">
    <source>
        <dbReference type="Proteomes" id="UP000254330"/>
    </source>
</evidence>
<evidence type="ECO:0000256" key="8">
    <source>
        <dbReference type="ARBA" id="ARBA00023015"/>
    </source>
</evidence>
<comment type="function">
    <text evidence="12">May play the central regulatory role in sporulation. It may be an element of the effector pathway responsible for the activation of sporulation genes in response to nutritional stress. Spo0A may act in concert with Spo0H (a sigma factor) to control the expression of some genes that are critical to the sporulation process. Repressor of abrB, activator of the spoIIa operon. Binds the DNA sequence 5'-TGNCGAA-3' (0A box).</text>
</comment>
<feature type="binding site" evidence="14">
    <location>
        <position position="11"/>
    </location>
    <ligand>
        <name>Ca(2+)</name>
        <dbReference type="ChEBI" id="CHEBI:29108"/>
    </ligand>
</feature>
<evidence type="ECO:0000256" key="5">
    <source>
        <dbReference type="ARBA" id="ARBA00022837"/>
    </source>
</evidence>
<keyword evidence="4 15" id="KW-0597">Phosphoprotein</keyword>
<dbReference type="GO" id="GO:0051606">
    <property type="term" value="P:detection of stimulus"/>
    <property type="evidence" value="ECO:0007669"/>
    <property type="project" value="UniProtKB-UniRule"/>
</dbReference>
<evidence type="ECO:0000256" key="2">
    <source>
        <dbReference type="ARBA" id="ARBA00022490"/>
    </source>
</evidence>
<proteinExistence type="predicted"/>
<evidence type="ECO:0000256" key="15">
    <source>
        <dbReference type="PROSITE-ProRule" id="PRU00169"/>
    </source>
</evidence>
<comment type="function">
    <text evidence="13">May play the central regulatory role in sporulation. It may be an element of the effector pathway responsible for the activation of sporulation genes in response to nutritional stress. Spo0A may act in concert with spo0H (a sigma factor) to control the expression of some genes that are critical to the sporulation process.</text>
</comment>
<evidence type="ECO:0000259" key="16">
    <source>
        <dbReference type="PROSITE" id="PS50110"/>
    </source>
</evidence>
<evidence type="ECO:0000256" key="14">
    <source>
        <dbReference type="PIRSR" id="PIRSR002937-1"/>
    </source>
</evidence>
<dbReference type="SUPFAM" id="SSF46894">
    <property type="entry name" value="C-terminal effector domain of the bipartite response regulators"/>
    <property type="match status" value="1"/>
</dbReference>
<evidence type="ECO:0000256" key="12">
    <source>
        <dbReference type="ARBA" id="ARBA00025691"/>
    </source>
</evidence>
<dbReference type="GO" id="GO:0003677">
    <property type="term" value="F:DNA binding"/>
    <property type="evidence" value="ECO:0007669"/>
    <property type="project" value="UniProtKB-KW"/>
</dbReference>
<dbReference type="GO" id="GO:0030435">
    <property type="term" value="P:sporulation resulting in formation of a cellular spore"/>
    <property type="evidence" value="ECO:0007669"/>
    <property type="project" value="UniProtKB-UniRule"/>
</dbReference>
<dbReference type="EMBL" id="UGNP01000001">
    <property type="protein sequence ID" value="STX09966.1"/>
    <property type="molecule type" value="Genomic_DNA"/>
</dbReference>
<evidence type="ECO:0000256" key="7">
    <source>
        <dbReference type="ARBA" id="ARBA00023012"/>
    </source>
</evidence>
<dbReference type="OrthoDB" id="9793299at2"/>
<protein>
    <recommendedName>
        <fullName evidence="13">Stage 0 sporulation protein A homolog</fullName>
    </recommendedName>
</protein>
<name>A0A8B4QB75_9BACL</name>
<dbReference type="SUPFAM" id="SSF52172">
    <property type="entry name" value="CheY-like"/>
    <property type="match status" value="1"/>
</dbReference>
<dbReference type="GO" id="GO:0003700">
    <property type="term" value="F:DNA-binding transcription factor activity"/>
    <property type="evidence" value="ECO:0007669"/>
    <property type="project" value="InterPro"/>
</dbReference>
<gene>
    <name evidence="17" type="primary">spo0A</name>
    <name evidence="18" type="ORF">DFR61_12322</name>
    <name evidence="17" type="ORF">NCTC10597_01674</name>
</gene>
<dbReference type="SMART" id="SM00448">
    <property type="entry name" value="REC"/>
    <property type="match status" value="1"/>
</dbReference>
<sequence length="264" mass="29685">MAQVKVAIADDNKELVASLVTYLQRNSEIEVIHTASNGKQCLNLLEDDVPDVLILDIIMPHLDGLAVLEEIHQDARLKSIEVIMLTAFGQEDVMKQASDLGAAYFMLKPFEYSRLESKILECATRKNDRAQKKTENDFVALSPTQNIPNLENRITAIIKEIGVPGHVKGYGYMKEAIQMVYEDVDLLSSITKVLYPEIAKKCDTTASRVERAIRHAIGLAWDRGNYEAVSKLFGYTTQHMKQKPTNSEFIAMVAEKIRLETAEK</sequence>
<evidence type="ECO:0000256" key="6">
    <source>
        <dbReference type="ARBA" id="ARBA00022969"/>
    </source>
</evidence>
<evidence type="ECO:0000256" key="9">
    <source>
        <dbReference type="ARBA" id="ARBA00023125"/>
    </source>
</evidence>
<evidence type="ECO:0000256" key="11">
    <source>
        <dbReference type="ARBA" id="ARBA00023163"/>
    </source>
</evidence>
<organism evidence="17 19">
    <name type="scientific">Kurthia zopfii</name>
    <dbReference type="NCBI Taxonomy" id="1650"/>
    <lineage>
        <taxon>Bacteria</taxon>
        <taxon>Bacillati</taxon>
        <taxon>Bacillota</taxon>
        <taxon>Bacilli</taxon>
        <taxon>Bacillales</taxon>
        <taxon>Caryophanaceae</taxon>
        <taxon>Kurthia</taxon>
    </lineage>
</organism>
<dbReference type="EMBL" id="SNZG01000023">
    <property type="protein sequence ID" value="TDR36632.1"/>
    <property type="molecule type" value="Genomic_DNA"/>
</dbReference>
<dbReference type="PANTHER" id="PTHR44591:SF3">
    <property type="entry name" value="RESPONSE REGULATORY DOMAIN-CONTAINING PROTEIN"/>
    <property type="match status" value="1"/>
</dbReference>
<reference evidence="17 19" key="1">
    <citation type="submission" date="2018-06" db="EMBL/GenBank/DDBJ databases">
        <authorList>
            <consortium name="Pathogen Informatics"/>
            <person name="Doyle S."/>
        </authorList>
    </citation>
    <scope>NUCLEOTIDE SEQUENCE [LARGE SCALE GENOMIC DNA]</scope>
    <source>
        <strain evidence="17 19">NCTC10597</strain>
    </source>
</reference>
<dbReference type="PANTHER" id="PTHR44591">
    <property type="entry name" value="STRESS RESPONSE REGULATOR PROTEIN 1"/>
    <property type="match status" value="1"/>
</dbReference>
<keyword evidence="2 13" id="KW-0963">Cytoplasm</keyword>
<dbReference type="Gene3D" id="1.10.10.10">
    <property type="entry name" value="Winged helix-like DNA-binding domain superfamily/Winged helix DNA-binding domain"/>
    <property type="match status" value="1"/>
</dbReference>
<dbReference type="PIRSF" id="PIRSF002937">
    <property type="entry name" value="Res_reg_Spo0A"/>
    <property type="match status" value="1"/>
</dbReference>
<dbReference type="InterPro" id="IPR050595">
    <property type="entry name" value="Bact_response_regulator"/>
</dbReference>
<evidence type="ECO:0000256" key="1">
    <source>
        <dbReference type="ARBA" id="ARBA00004496"/>
    </source>
</evidence>
<keyword evidence="11 13" id="KW-0804">Transcription</keyword>
<evidence type="ECO:0000256" key="3">
    <source>
        <dbReference type="ARBA" id="ARBA00022491"/>
    </source>
</evidence>
<dbReference type="Proteomes" id="UP000254330">
    <property type="component" value="Unassembled WGS sequence"/>
</dbReference>
<comment type="subcellular location">
    <subcellularLocation>
        <location evidence="1 13">Cytoplasm</location>
    </subcellularLocation>
</comment>
<dbReference type="GO" id="GO:0042173">
    <property type="term" value="P:regulation of sporulation resulting in formation of a cellular spore"/>
    <property type="evidence" value="ECO:0007669"/>
    <property type="project" value="InterPro"/>
</dbReference>
<dbReference type="InterPro" id="IPR012052">
    <property type="entry name" value="Spore_0_A"/>
</dbReference>
<dbReference type="Gene3D" id="3.40.50.2300">
    <property type="match status" value="1"/>
</dbReference>
<reference evidence="18 20" key="2">
    <citation type="submission" date="2019-03" db="EMBL/GenBank/DDBJ databases">
        <title>Genomic Encyclopedia of Type Strains, Phase IV (KMG-IV): sequencing the most valuable type-strain genomes for metagenomic binning, comparative biology and taxonomic classification.</title>
        <authorList>
            <person name="Goeker M."/>
        </authorList>
    </citation>
    <scope>NUCLEOTIDE SEQUENCE [LARGE SCALE GENOMIC DNA]</scope>
    <source>
        <strain evidence="18 20">DSM 20580</strain>
    </source>
</reference>
<keyword evidence="9 13" id="KW-0238">DNA-binding</keyword>
<feature type="domain" description="Response regulatory" evidence="16">
    <location>
        <begin position="5"/>
        <end position="123"/>
    </location>
</feature>
<comment type="caution">
    <text evidence="17">The sequence shown here is derived from an EMBL/GenBank/DDBJ whole genome shotgun (WGS) entry which is preliminary data.</text>
</comment>